<reference evidence="4 5" key="1">
    <citation type="journal article" date="2014" name="Int. J. Syst. Evol. Microbiol.">
        <title>Solimonas terrae sp. nov., isolated from soil.</title>
        <authorList>
            <person name="Kim S.J."/>
            <person name="Moon J.Y."/>
            <person name="Weon H.Y."/>
            <person name="Ahn J.H."/>
            <person name="Chen W.M."/>
            <person name="Kwon S.W."/>
        </authorList>
    </citation>
    <scope>NUCLEOTIDE SEQUENCE [LARGE SCALE GENOMIC DNA]</scope>
    <source>
        <strain evidence="4 5">KIS83-12</strain>
    </source>
</reference>
<sequence>MMKGGMGNLMRQAQQMQENMQRAQEEIARMEVTGESGAGMVKVTLTGKHQARKVEISAEAFKEDKEFVEDLIAAAINDAAQKVDEASKARLAKVTAGMQLPPGMNLGF</sequence>
<comment type="subcellular location">
    <subcellularLocation>
        <location evidence="2">Cytoplasm</location>
        <location evidence="2">Nucleoid</location>
    </subcellularLocation>
</comment>
<gene>
    <name evidence="4" type="ORF">G7Y85_15165</name>
</gene>
<evidence type="ECO:0000256" key="1">
    <source>
        <dbReference type="ARBA" id="ARBA00023125"/>
    </source>
</evidence>
<dbReference type="PANTHER" id="PTHR33449:SF1">
    <property type="entry name" value="NUCLEOID-ASSOCIATED PROTEIN YBAB"/>
    <property type="match status" value="1"/>
</dbReference>
<dbReference type="GO" id="GO:0003677">
    <property type="term" value="F:DNA binding"/>
    <property type="evidence" value="ECO:0007669"/>
    <property type="project" value="UniProtKB-UniRule"/>
</dbReference>
<comment type="caution">
    <text evidence="4">The sequence shown here is derived from an EMBL/GenBank/DDBJ whole genome shotgun (WGS) entry which is preliminary data.</text>
</comment>
<dbReference type="RefSeq" id="WP_166259005.1">
    <property type="nucleotide sequence ID" value="NZ_JAAMOW010000008.1"/>
</dbReference>
<dbReference type="Pfam" id="PF02575">
    <property type="entry name" value="YbaB_DNA_bd"/>
    <property type="match status" value="1"/>
</dbReference>
<keyword evidence="1 2" id="KW-0238">DNA-binding</keyword>
<comment type="function">
    <text evidence="2">Binds to DNA and alters its conformation. May be involved in regulation of gene expression, nucleoid organization and DNA protection.</text>
</comment>
<dbReference type="HAMAP" id="MF_00274">
    <property type="entry name" value="DNA_YbaB_EbfC"/>
    <property type="match status" value="1"/>
</dbReference>
<dbReference type="EMBL" id="JAAMOW010000008">
    <property type="protein sequence ID" value="NGY06113.1"/>
    <property type="molecule type" value="Genomic_DNA"/>
</dbReference>
<dbReference type="AlphaFoldDB" id="A0A6M2BVF8"/>
<dbReference type="GO" id="GO:0005829">
    <property type="term" value="C:cytosol"/>
    <property type="evidence" value="ECO:0007669"/>
    <property type="project" value="TreeGrafter"/>
</dbReference>
<name>A0A6M2BVF8_9GAMM</name>
<dbReference type="SUPFAM" id="SSF82607">
    <property type="entry name" value="YbaB-like"/>
    <property type="match status" value="1"/>
</dbReference>
<evidence type="ECO:0000256" key="3">
    <source>
        <dbReference type="SAM" id="Coils"/>
    </source>
</evidence>
<dbReference type="PANTHER" id="PTHR33449">
    <property type="entry name" value="NUCLEOID-ASSOCIATED PROTEIN YBAB"/>
    <property type="match status" value="1"/>
</dbReference>
<keyword evidence="3" id="KW-0175">Coiled coil</keyword>
<keyword evidence="5" id="KW-1185">Reference proteome</keyword>
<feature type="coiled-coil region" evidence="3">
    <location>
        <begin position="6"/>
        <end position="33"/>
    </location>
</feature>
<dbReference type="GO" id="GO:0043590">
    <property type="term" value="C:bacterial nucleoid"/>
    <property type="evidence" value="ECO:0007669"/>
    <property type="project" value="UniProtKB-UniRule"/>
</dbReference>
<organism evidence="4 5">
    <name type="scientific">Solimonas terrae</name>
    <dbReference type="NCBI Taxonomy" id="1396819"/>
    <lineage>
        <taxon>Bacteria</taxon>
        <taxon>Pseudomonadati</taxon>
        <taxon>Pseudomonadota</taxon>
        <taxon>Gammaproteobacteria</taxon>
        <taxon>Nevskiales</taxon>
        <taxon>Nevskiaceae</taxon>
        <taxon>Solimonas</taxon>
    </lineage>
</organism>
<keyword evidence="2" id="KW-0963">Cytoplasm</keyword>
<dbReference type="PIRSF" id="PIRSF004555">
    <property type="entry name" value="UCP004555"/>
    <property type="match status" value="1"/>
</dbReference>
<proteinExistence type="inferred from homology"/>
<evidence type="ECO:0000313" key="5">
    <source>
        <dbReference type="Proteomes" id="UP000472676"/>
    </source>
</evidence>
<comment type="subunit">
    <text evidence="2">Homodimer.</text>
</comment>
<dbReference type="Gene3D" id="3.30.1310.10">
    <property type="entry name" value="Nucleoid-associated protein YbaB-like domain"/>
    <property type="match status" value="1"/>
</dbReference>
<dbReference type="InterPro" id="IPR004401">
    <property type="entry name" value="YbaB/EbfC"/>
</dbReference>
<comment type="similarity">
    <text evidence="2">Belongs to the YbaB/EbfC family.</text>
</comment>
<accession>A0A6M2BVF8</accession>
<evidence type="ECO:0000313" key="4">
    <source>
        <dbReference type="EMBL" id="NGY06113.1"/>
    </source>
</evidence>
<dbReference type="InterPro" id="IPR036894">
    <property type="entry name" value="YbaB-like_sf"/>
</dbReference>
<dbReference type="NCBIfam" id="TIGR00103">
    <property type="entry name" value="DNA_YbaB_EbfC"/>
    <property type="match status" value="1"/>
</dbReference>
<dbReference type="Proteomes" id="UP000472676">
    <property type="component" value="Unassembled WGS sequence"/>
</dbReference>
<evidence type="ECO:0000256" key="2">
    <source>
        <dbReference type="HAMAP-Rule" id="MF_00274"/>
    </source>
</evidence>
<protein>
    <recommendedName>
        <fullName evidence="2">Nucleoid-associated protein G7Y85_15165</fullName>
    </recommendedName>
</protein>